<gene>
    <name evidence="1" type="ORF">V2W30_03090</name>
</gene>
<organism evidence="1 2">
    <name type="scientific">Streptomyces citrinus</name>
    <dbReference type="NCBI Taxonomy" id="3118173"/>
    <lineage>
        <taxon>Bacteria</taxon>
        <taxon>Bacillati</taxon>
        <taxon>Actinomycetota</taxon>
        <taxon>Actinomycetes</taxon>
        <taxon>Kitasatosporales</taxon>
        <taxon>Streptomycetaceae</taxon>
        <taxon>Streptomyces</taxon>
    </lineage>
</organism>
<keyword evidence="2" id="KW-1185">Reference proteome</keyword>
<protein>
    <submittedName>
        <fullName evidence="1">SAVMC3_10250 family protein</fullName>
    </submittedName>
</protein>
<proteinExistence type="predicted"/>
<dbReference type="Proteomes" id="UP001432251">
    <property type="component" value="Chromosome"/>
</dbReference>
<dbReference type="EMBL" id="CP146022">
    <property type="protein sequence ID" value="WWQ62448.1"/>
    <property type="molecule type" value="Genomic_DNA"/>
</dbReference>
<evidence type="ECO:0000313" key="2">
    <source>
        <dbReference type="Proteomes" id="UP001432251"/>
    </source>
</evidence>
<sequence length="228" mass="24288">MAFRAGRKYRNYLYISDSKVDMLLPQVAPGFGRRRTGEIGVNAQVVAFRHTRESAPSDDRVRRLDAVVRGLEKRGDLGTPDQPQSFFRGRLSMRWGVLASGEDTSLVYFGGTTGRTVVGLGGSRAHTLGAAPDAEGAPALARSLLPSLLGGLQLNPHVRALLDQEDPELSPGGDAADLAAVYRGVEALLGPAQTVEFLAKRLLHGPHPDPAVDASVLLGSPLYVAQVD</sequence>
<reference evidence="1" key="1">
    <citation type="journal article" date="2025" name="Int. J. Syst. Evol. Microbiol.">
        <title>Streptomyces citrinus sp. nov., with yellow diffusible pigment.</title>
        <authorList>
            <person name="He Y."/>
            <person name="Yang E."/>
            <person name="Xu J."/>
            <person name="Sun Y."/>
            <person name="Sun L."/>
        </authorList>
    </citation>
    <scope>NUCLEOTIDE SEQUENCE</scope>
    <source>
        <strain evidence="1">Q6</strain>
    </source>
</reference>
<accession>A0ACD5A612</accession>
<name>A0ACD5A612_9ACTN</name>
<evidence type="ECO:0000313" key="1">
    <source>
        <dbReference type="EMBL" id="WWQ62448.1"/>
    </source>
</evidence>